<feature type="signal peptide" evidence="1">
    <location>
        <begin position="1"/>
        <end position="34"/>
    </location>
</feature>
<dbReference type="Proteomes" id="UP000531216">
    <property type="component" value="Unassembled WGS sequence"/>
</dbReference>
<reference evidence="2 3" key="1">
    <citation type="submission" date="2020-08" db="EMBL/GenBank/DDBJ databases">
        <title>Genomic Encyclopedia of Type Strains, Phase IV (KMG-IV): sequencing the most valuable type-strain genomes for metagenomic binning, comparative biology and taxonomic classification.</title>
        <authorList>
            <person name="Goeker M."/>
        </authorList>
    </citation>
    <scope>NUCLEOTIDE SEQUENCE [LARGE SCALE GENOMIC DNA]</scope>
    <source>
        <strain evidence="2 3">DSM 25024</strain>
    </source>
</reference>
<dbReference type="EMBL" id="JACIDO010000006">
    <property type="protein sequence ID" value="MBB3937104.1"/>
    <property type="molecule type" value="Genomic_DNA"/>
</dbReference>
<organism evidence="2 3">
    <name type="scientific">Aureimonas phyllosphaerae</name>
    <dbReference type="NCBI Taxonomy" id="1166078"/>
    <lineage>
        <taxon>Bacteria</taxon>
        <taxon>Pseudomonadati</taxon>
        <taxon>Pseudomonadota</taxon>
        <taxon>Alphaproteobacteria</taxon>
        <taxon>Hyphomicrobiales</taxon>
        <taxon>Aurantimonadaceae</taxon>
        <taxon>Aureimonas</taxon>
    </lineage>
</organism>
<dbReference type="OrthoDB" id="8100388at2"/>
<feature type="chain" id="PRO_5031533446" evidence="1">
    <location>
        <begin position="35"/>
        <end position="175"/>
    </location>
</feature>
<sequence>MANRSASDHRLARVSKRLALGATLFATSAGPAAALVDATIGTCTIVVSSPGTLTASTDLKSLSSTNPGGRAARVNVTTLLNGGVPQSTCTLLVQVNCFRVSFVPPTSFAFAPAGADGNVQFTGQMQPQGGASLLDLLSAVVLMGTQNIDLTLTATRTAGVFTAGTYQAQPTIRCE</sequence>
<gene>
    <name evidence="2" type="ORF">GGR05_003269</name>
</gene>
<name>A0A7W6BVZ3_9HYPH</name>
<proteinExistence type="predicted"/>
<evidence type="ECO:0000313" key="2">
    <source>
        <dbReference type="EMBL" id="MBB3937104.1"/>
    </source>
</evidence>
<keyword evidence="3" id="KW-1185">Reference proteome</keyword>
<keyword evidence="1" id="KW-0732">Signal</keyword>
<dbReference type="AlphaFoldDB" id="A0A7W6BVZ3"/>
<dbReference type="RefSeq" id="WP_139224685.1">
    <property type="nucleotide sequence ID" value="NZ_FOOA01000018.1"/>
</dbReference>
<evidence type="ECO:0000313" key="3">
    <source>
        <dbReference type="Proteomes" id="UP000531216"/>
    </source>
</evidence>
<comment type="caution">
    <text evidence="2">The sequence shown here is derived from an EMBL/GenBank/DDBJ whole genome shotgun (WGS) entry which is preliminary data.</text>
</comment>
<accession>A0A7W6BVZ3</accession>
<protein>
    <submittedName>
        <fullName evidence="2">Uncharacterized protein</fullName>
    </submittedName>
</protein>
<evidence type="ECO:0000256" key="1">
    <source>
        <dbReference type="SAM" id="SignalP"/>
    </source>
</evidence>